<reference evidence="2 3" key="2">
    <citation type="submission" date="2024-01" db="EMBL/GenBank/DDBJ databases">
        <authorList>
            <person name="Xie X."/>
        </authorList>
    </citation>
    <scope>NUCLEOTIDE SEQUENCE [LARGE SCALE GENOMIC DNA]</scope>
    <source>
        <strain evidence="2">SCUT-1</strain>
    </source>
</reference>
<feature type="coiled-coil region" evidence="1">
    <location>
        <begin position="106"/>
        <end position="273"/>
    </location>
</feature>
<accession>A0ABU6CWT2</accession>
<keyword evidence="1" id="KW-0175">Coiled coil</keyword>
<gene>
    <name evidence="2" type="ORF">VSS37_09935</name>
</gene>
<name>A0ABU6CWT2_9GAMM</name>
<evidence type="ECO:0000313" key="3">
    <source>
        <dbReference type="Proteomes" id="UP001308005"/>
    </source>
</evidence>
<proteinExistence type="predicted"/>
<keyword evidence="3" id="KW-1185">Reference proteome</keyword>
<evidence type="ECO:0000256" key="1">
    <source>
        <dbReference type="SAM" id="Coils"/>
    </source>
</evidence>
<feature type="coiled-coil region" evidence="1">
    <location>
        <begin position="33"/>
        <end position="67"/>
    </location>
</feature>
<protein>
    <recommendedName>
        <fullName evidence="4">DNA recombination protein RmuC</fullName>
    </recommendedName>
</protein>
<comment type="caution">
    <text evidence="2">The sequence shown here is derived from an EMBL/GenBank/DDBJ whole genome shotgun (WGS) entry which is preliminary data.</text>
</comment>
<organism evidence="2 3">
    <name type="scientific">Candidatus Thiothrix phosphatis</name>
    <dbReference type="NCBI Taxonomy" id="3112415"/>
    <lineage>
        <taxon>Bacteria</taxon>
        <taxon>Pseudomonadati</taxon>
        <taxon>Pseudomonadota</taxon>
        <taxon>Gammaproteobacteria</taxon>
        <taxon>Thiotrichales</taxon>
        <taxon>Thiotrichaceae</taxon>
        <taxon>Thiothrix</taxon>
    </lineage>
</organism>
<dbReference type="Proteomes" id="UP001308005">
    <property type="component" value="Unassembled WGS sequence"/>
</dbReference>
<reference evidence="3" key="1">
    <citation type="submission" date="2023-07" db="EMBL/GenBank/DDBJ databases">
        <title>The carbon used by Thiothrix.</title>
        <authorList>
            <person name="Chen L."/>
        </authorList>
    </citation>
    <scope>NUCLEOTIDE SEQUENCE [LARGE SCALE GENOMIC DNA]</scope>
</reference>
<dbReference type="EMBL" id="JAYMYJ010000094">
    <property type="protein sequence ID" value="MEB4591297.1"/>
    <property type="molecule type" value="Genomic_DNA"/>
</dbReference>
<evidence type="ECO:0008006" key="4">
    <source>
        <dbReference type="Google" id="ProtNLM"/>
    </source>
</evidence>
<dbReference type="RefSeq" id="WP_324694797.1">
    <property type="nucleotide sequence ID" value="NZ_JAYMYJ010000094.1"/>
</dbReference>
<evidence type="ECO:0000313" key="2">
    <source>
        <dbReference type="EMBL" id="MEB4591297.1"/>
    </source>
</evidence>
<sequence length="277" mass="32395">MLDFALEYELAILAAMVALVAWLMGRSVCKSHEHQIRSDLNRQQRENERLEATIARLDKDLHDAYDAAKTEQQKFLDIRNQRELESLAHENLKKSHTQNLQELQRLESSQIQLAELNKHHNEQTAEYLGLQNTLHQTQAQLQESHNLSKQQKHELERFRQDNERLATDYDGQVRTITHLQNTLAKTEDNLREQTKTIQDLQHQLAMEKTRNQQLATVYDEQASHNATLQKSLKEAQQLLEETRLGHEKLQRGLKQAQQENDVLKARVTSYEILSTIR</sequence>